<feature type="signal peptide" evidence="1">
    <location>
        <begin position="1"/>
        <end position="16"/>
    </location>
</feature>
<comment type="caution">
    <text evidence="2">The sequence shown here is derived from an EMBL/GenBank/DDBJ whole genome shotgun (WGS) entry which is preliminary data.</text>
</comment>
<dbReference type="Proteomes" id="UP000835052">
    <property type="component" value="Unassembled WGS sequence"/>
</dbReference>
<organism evidence="2 3">
    <name type="scientific">Caenorhabditis auriculariae</name>
    <dbReference type="NCBI Taxonomy" id="2777116"/>
    <lineage>
        <taxon>Eukaryota</taxon>
        <taxon>Metazoa</taxon>
        <taxon>Ecdysozoa</taxon>
        <taxon>Nematoda</taxon>
        <taxon>Chromadorea</taxon>
        <taxon>Rhabditida</taxon>
        <taxon>Rhabditina</taxon>
        <taxon>Rhabditomorpha</taxon>
        <taxon>Rhabditoidea</taxon>
        <taxon>Rhabditidae</taxon>
        <taxon>Peloderinae</taxon>
        <taxon>Caenorhabditis</taxon>
    </lineage>
</organism>
<keyword evidence="3" id="KW-1185">Reference proteome</keyword>
<dbReference type="AlphaFoldDB" id="A0A8S1HRA4"/>
<dbReference type="EMBL" id="CAJGYM010000108">
    <property type="protein sequence ID" value="CAD6197899.1"/>
    <property type="molecule type" value="Genomic_DNA"/>
</dbReference>
<accession>A0A8S1HRA4</accession>
<evidence type="ECO:0000256" key="1">
    <source>
        <dbReference type="SAM" id="SignalP"/>
    </source>
</evidence>
<gene>
    <name evidence="2" type="ORF">CAUJ_LOCUS13806</name>
</gene>
<feature type="chain" id="PRO_5035765581" description="Chondroitin proteoglycan 4 domain-containing protein" evidence="1">
    <location>
        <begin position="17"/>
        <end position="294"/>
    </location>
</feature>
<sequence length="294" mass="32669">MMRTALLSSFVLFATAFDNAPTLDPSIPTVPPSSNMSADSCVGQCAFNFIDQIRLQIGQDKASSLLQLNYNDFLNSFSNTTFFERFCGIYHDFQHCSSKCTPGFLHQLLMRSSEIIDHYCIYHFNDIREKFPCLSNMKPDKECVKTCTPHHKAITSMVNNFRNLALSGDTTKAEQYLAEGCEYVTCTLHCDVPTIAHKCGFDTAQLVVDLTRRSFASMEKMALDTQAVHKWPQVCSDIKTYRLPTPSSPPESKDVVAQSAQNDPKAQTSKLVSATSTFSTFGAIATFLALALAF</sequence>
<evidence type="ECO:0000313" key="3">
    <source>
        <dbReference type="Proteomes" id="UP000835052"/>
    </source>
</evidence>
<dbReference type="OrthoDB" id="5829851at2759"/>
<dbReference type="PANTHER" id="PTHR36944:SF1">
    <property type="entry name" value="CPG4 DOMAIN-CONTAINING PROTEIN"/>
    <property type="match status" value="1"/>
</dbReference>
<proteinExistence type="predicted"/>
<protein>
    <recommendedName>
        <fullName evidence="4">Chondroitin proteoglycan 4 domain-containing protein</fullName>
    </recommendedName>
</protein>
<keyword evidence="1" id="KW-0732">Signal</keyword>
<evidence type="ECO:0000313" key="2">
    <source>
        <dbReference type="EMBL" id="CAD6197899.1"/>
    </source>
</evidence>
<name>A0A8S1HRA4_9PELO</name>
<dbReference type="PANTHER" id="PTHR36944">
    <property type="entry name" value="PROTEIN CBG02791-RELATED"/>
    <property type="match status" value="1"/>
</dbReference>
<evidence type="ECO:0008006" key="4">
    <source>
        <dbReference type="Google" id="ProtNLM"/>
    </source>
</evidence>
<reference evidence="2" key="1">
    <citation type="submission" date="2020-10" db="EMBL/GenBank/DDBJ databases">
        <authorList>
            <person name="Kikuchi T."/>
        </authorList>
    </citation>
    <scope>NUCLEOTIDE SEQUENCE</scope>
    <source>
        <strain evidence="2">NKZ352</strain>
    </source>
</reference>